<dbReference type="EMBL" id="KZ451973">
    <property type="protein sequence ID" value="PKA56401.1"/>
    <property type="molecule type" value="Genomic_DNA"/>
</dbReference>
<evidence type="ECO:0000313" key="1">
    <source>
        <dbReference type="EMBL" id="PKA56401.1"/>
    </source>
</evidence>
<dbReference type="Proteomes" id="UP000236161">
    <property type="component" value="Unassembled WGS sequence"/>
</dbReference>
<sequence length="214" mass="24992">MLVSRRRLAFRHLFRRSTAGGPIEPRPRLLLKWWTIAFFPALSSFSVFSLTVALRRLVFCSISVLHCREDSNSGNFATSTNFPFDFEDSEDQFVLPQVSKGMLIRSMYRNSIVFLHSVRTLTKLQNLISIYLRNMILNQVEMLAPTLARQRNHQVSLTSLGRNAVRYEIFLIYKLNRIAIRRDLNMSLFVKFVKINIHTNKVVPVVRLIYLRNT</sequence>
<gene>
    <name evidence="1" type="ORF">AXF42_Ash014904</name>
</gene>
<proteinExistence type="predicted"/>
<reference evidence="1 2" key="1">
    <citation type="journal article" date="2017" name="Nature">
        <title>The Apostasia genome and the evolution of orchids.</title>
        <authorList>
            <person name="Zhang G.Q."/>
            <person name="Liu K.W."/>
            <person name="Li Z."/>
            <person name="Lohaus R."/>
            <person name="Hsiao Y.Y."/>
            <person name="Niu S.C."/>
            <person name="Wang J.Y."/>
            <person name="Lin Y.C."/>
            <person name="Xu Q."/>
            <person name="Chen L.J."/>
            <person name="Yoshida K."/>
            <person name="Fujiwara S."/>
            <person name="Wang Z.W."/>
            <person name="Zhang Y.Q."/>
            <person name="Mitsuda N."/>
            <person name="Wang M."/>
            <person name="Liu G.H."/>
            <person name="Pecoraro L."/>
            <person name="Huang H.X."/>
            <person name="Xiao X.J."/>
            <person name="Lin M."/>
            <person name="Wu X.Y."/>
            <person name="Wu W.L."/>
            <person name="Chen Y.Y."/>
            <person name="Chang S.B."/>
            <person name="Sakamoto S."/>
            <person name="Ohme-Takagi M."/>
            <person name="Yagi M."/>
            <person name="Zeng S.J."/>
            <person name="Shen C.Y."/>
            <person name="Yeh C.M."/>
            <person name="Luo Y.B."/>
            <person name="Tsai W.C."/>
            <person name="Van de Peer Y."/>
            <person name="Liu Z.J."/>
        </authorList>
    </citation>
    <scope>NUCLEOTIDE SEQUENCE [LARGE SCALE GENOMIC DNA]</scope>
    <source>
        <strain evidence="2">cv. Shenzhen</strain>
        <tissue evidence="1">Stem</tissue>
    </source>
</reference>
<name>A0A2I0ALG8_9ASPA</name>
<keyword evidence="2" id="KW-1185">Reference proteome</keyword>
<evidence type="ECO:0000313" key="2">
    <source>
        <dbReference type="Proteomes" id="UP000236161"/>
    </source>
</evidence>
<dbReference type="AlphaFoldDB" id="A0A2I0ALG8"/>
<accession>A0A2I0ALG8</accession>
<protein>
    <submittedName>
        <fullName evidence="1">Uncharacterized protein</fullName>
    </submittedName>
</protein>
<organism evidence="1 2">
    <name type="scientific">Apostasia shenzhenica</name>
    <dbReference type="NCBI Taxonomy" id="1088818"/>
    <lineage>
        <taxon>Eukaryota</taxon>
        <taxon>Viridiplantae</taxon>
        <taxon>Streptophyta</taxon>
        <taxon>Embryophyta</taxon>
        <taxon>Tracheophyta</taxon>
        <taxon>Spermatophyta</taxon>
        <taxon>Magnoliopsida</taxon>
        <taxon>Liliopsida</taxon>
        <taxon>Asparagales</taxon>
        <taxon>Orchidaceae</taxon>
        <taxon>Apostasioideae</taxon>
        <taxon>Apostasia</taxon>
    </lineage>
</organism>